<proteinExistence type="inferred from homology"/>
<feature type="site" description="Lowers pKa of active site Cys" evidence="9">
    <location>
        <position position="146"/>
    </location>
</feature>
<feature type="binding site" evidence="8">
    <location>
        <begin position="83"/>
        <end position="90"/>
    </location>
    <ligand>
        <name>substrate</name>
    </ligand>
</feature>
<evidence type="ECO:0000256" key="8">
    <source>
        <dbReference type="PIRSR" id="PIRSR016262-2"/>
    </source>
</evidence>
<dbReference type="FunFam" id="3.30.930.10:FF:000035">
    <property type="entry name" value="Putative lipoyltransferase 2, mitochondrial"/>
    <property type="match status" value="1"/>
</dbReference>
<dbReference type="SUPFAM" id="SSF55681">
    <property type="entry name" value="Class II aaRS and biotin synthetases"/>
    <property type="match status" value="1"/>
</dbReference>
<sequence>MSRLAYKYIPLVSYTKALRLQEALVTRRIERIKAGGAEMGTDLLLLLQHPPTYTTGRRFLGKTDPEEKRRLESLGAEFIETPRGGLTTFHGPGQLVGYPILSLPSYKLGVRAYVEKVEQVLIDVCSDFKIKASTSPDTGVWVKEDKVAAMGIQVRRHVTSHGFALNCNVDLGWYNHIVPCGLVGKGVTSLTKEIMKRDGDEGAQVIQVDQALPKVLSRFGQHFGQKILAVSDVDPSLDAFTEEVL</sequence>
<evidence type="ECO:0000259" key="10">
    <source>
        <dbReference type="PROSITE" id="PS51733"/>
    </source>
</evidence>
<dbReference type="OrthoDB" id="19908at2759"/>
<comment type="similarity">
    <text evidence="3 6">Belongs to the LipB family.</text>
</comment>
<dbReference type="PROSITE" id="PS01313">
    <property type="entry name" value="LIPB"/>
    <property type="match status" value="1"/>
</dbReference>
<comment type="subcellular location">
    <subcellularLocation>
        <location evidence="1">Mitochondrion</location>
    </subcellularLocation>
</comment>
<evidence type="ECO:0000256" key="7">
    <source>
        <dbReference type="PIRSR" id="PIRSR016262-1"/>
    </source>
</evidence>
<comment type="catalytic activity">
    <reaction evidence="6">
        <text>octanoyl-[ACP] + L-lysyl-[protein] = N(6)-octanoyl-L-lysyl-[protein] + holo-[ACP] + H(+)</text>
        <dbReference type="Rhea" id="RHEA:17665"/>
        <dbReference type="Rhea" id="RHEA-COMP:9636"/>
        <dbReference type="Rhea" id="RHEA-COMP:9685"/>
        <dbReference type="Rhea" id="RHEA-COMP:9752"/>
        <dbReference type="Rhea" id="RHEA-COMP:9928"/>
        <dbReference type="ChEBI" id="CHEBI:15378"/>
        <dbReference type="ChEBI" id="CHEBI:29969"/>
        <dbReference type="ChEBI" id="CHEBI:64479"/>
        <dbReference type="ChEBI" id="CHEBI:78463"/>
        <dbReference type="ChEBI" id="CHEBI:78809"/>
        <dbReference type="EC" id="2.3.1.181"/>
    </reaction>
</comment>
<comment type="pathway">
    <text evidence="2 6">Protein modification; protein lipoylation via endogenous pathway; protein N(6)-(lipoyl)lysine from octanoyl-[acyl-carrier-protein]: step 1/2.</text>
</comment>
<evidence type="ECO:0000256" key="6">
    <source>
        <dbReference type="PIRNR" id="PIRNR016262"/>
    </source>
</evidence>
<dbReference type="HAMAP" id="MF_00013">
    <property type="entry name" value="LipB"/>
    <property type="match status" value="1"/>
</dbReference>
<name>A0A4P9Y7M5_9FUNG</name>
<dbReference type="InterPro" id="IPR000544">
    <property type="entry name" value="Octanoyltransferase"/>
</dbReference>
<dbReference type="PROSITE" id="PS51733">
    <property type="entry name" value="BPL_LPL_CATALYTIC"/>
    <property type="match status" value="1"/>
</dbReference>
<dbReference type="GO" id="GO:0005739">
    <property type="term" value="C:mitochondrion"/>
    <property type="evidence" value="ECO:0007669"/>
    <property type="project" value="UniProtKB-SubCell"/>
</dbReference>
<dbReference type="PIRSF" id="PIRSF016262">
    <property type="entry name" value="LPLase"/>
    <property type="match status" value="1"/>
</dbReference>
<evidence type="ECO:0000313" key="11">
    <source>
        <dbReference type="EMBL" id="RKP15088.1"/>
    </source>
</evidence>
<evidence type="ECO:0000256" key="3">
    <source>
        <dbReference type="ARBA" id="ARBA00007907"/>
    </source>
</evidence>
<dbReference type="InterPro" id="IPR020605">
    <property type="entry name" value="Octanoyltransferase_CS"/>
</dbReference>
<evidence type="ECO:0000256" key="2">
    <source>
        <dbReference type="ARBA" id="ARBA00004821"/>
    </source>
</evidence>
<dbReference type="GO" id="GO:0033819">
    <property type="term" value="F:lipoyl(octanoyl) transferase activity"/>
    <property type="evidence" value="ECO:0007669"/>
    <property type="project" value="UniProtKB-EC"/>
</dbReference>
<accession>A0A4P9Y7M5</accession>
<dbReference type="GO" id="GO:0009249">
    <property type="term" value="P:protein lipoylation"/>
    <property type="evidence" value="ECO:0007669"/>
    <property type="project" value="InterPro"/>
</dbReference>
<dbReference type="InterPro" id="IPR004143">
    <property type="entry name" value="BPL_LPL_catalytic"/>
</dbReference>
<feature type="binding site" evidence="8">
    <location>
        <begin position="162"/>
        <end position="164"/>
    </location>
    <ligand>
        <name>substrate</name>
    </ligand>
</feature>
<dbReference type="PANTHER" id="PTHR10993:SF7">
    <property type="entry name" value="LIPOYLTRANSFERASE 2, MITOCHONDRIAL-RELATED"/>
    <property type="match status" value="1"/>
</dbReference>
<keyword evidence="12" id="KW-1185">Reference proteome</keyword>
<feature type="domain" description="BPL/LPL catalytic" evidence="10">
    <location>
        <begin position="38"/>
        <end position="227"/>
    </location>
</feature>
<evidence type="ECO:0000313" key="12">
    <source>
        <dbReference type="Proteomes" id="UP000267251"/>
    </source>
</evidence>
<keyword evidence="4 6" id="KW-0808">Transferase</keyword>
<evidence type="ECO:0000256" key="4">
    <source>
        <dbReference type="ARBA" id="ARBA00022679"/>
    </source>
</evidence>
<dbReference type="AlphaFoldDB" id="A0A4P9Y7M5"/>
<keyword evidence="5 6" id="KW-0012">Acyltransferase</keyword>
<dbReference type="PANTHER" id="PTHR10993">
    <property type="entry name" value="OCTANOYLTRANSFERASE"/>
    <property type="match status" value="1"/>
</dbReference>
<dbReference type="UniPathway" id="UPA00538">
    <property type="reaction ID" value="UER00592"/>
</dbReference>
<dbReference type="Gene3D" id="3.30.930.10">
    <property type="entry name" value="Bira Bifunctional Protein, Domain 2"/>
    <property type="match status" value="1"/>
</dbReference>
<feature type="active site" description="Acyl-thioester intermediate" evidence="7">
    <location>
        <position position="180"/>
    </location>
</feature>
<feature type="binding site" evidence="8">
    <location>
        <begin position="149"/>
        <end position="151"/>
    </location>
    <ligand>
        <name>substrate</name>
    </ligand>
</feature>
<dbReference type="NCBIfam" id="TIGR00214">
    <property type="entry name" value="lipB"/>
    <property type="match status" value="1"/>
</dbReference>
<comment type="function">
    <text evidence="6">Catalyzes the transfer of endogenously produced octanoic acid from octanoyl-acyl-carrier-protein onto the lipoyl domains of lipoate-dependent enzymes. Lipoyl-ACP can also act as a substrate although octanoyl-ACP is likely to be the physiological substrate.</text>
</comment>
<dbReference type="InterPro" id="IPR045864">
    <property type="entry name" value="aa-tRNA-synth_II/BPL/LPL"/>
</dbReference>
<dbReference type="Pfam" id="PF21948">
    <property type="entry name" value="LplA-B_cat"/>
    <property type="match status" value="1"/>
</dbReference>
<evidence type="ECO:0000256" key="5">
    <source>
        <dbReference type="ARBA" id="ARBA00023315"/>
    </source>
</evidence>
<dbReference type="NCBIfam" id="NF010925">
    <property type="entry name" value="PRK14345.1"/>
    <property type="match status" value="1"/>
</dbReference>
<reference evidence="12" key="1">
    <citation type="journal article" date="2018" name="Nat. Microbiol.">
        <title>Leveraging single-cell genomics to expand the fungal tree of life.</title>
        <authorList>
            <person name="Ahrendt S.R."/>
            <person name="Quandt C.A."/>
            <person name="Ciobanu D."/>
            <person name="Clum A."/>
            <person name="Salamov A."/>
            <person name="Andreopoulos B."/>
            <person name="Cheng J.F."/>
            <person name="Woyke T."/>
            <person name="Pelin A."/>
            <person name="Henrissat B."/>
            <person name="Reynolds N.K."/>
            <person name="Benny G.L."/>
            <person name="Smith M.E."/>
            <person name="James T.Y."/>
            <person name="Grigoriev I.V."/>
        </authorList>
    </citation>
    <scope>NUCLEOTIDE SEQUENCE [LARGE SCALE GENOMIC DNA]</scope>
</reference>
<protein>
    <recommendedName>
        <fullName evidence="6">Octanoyltransferase</fullName>
        <ecNumber evidence="6">2.3.1.181</ecNumber>
    </recommendedName>
</protein>
<dbReference type="CDD" id="cd16444">
    <property type="entry name" value="LipB"/>
    <property type="match status" value="1"/>
</dbReference>
<evidence type="ECO:0000256" key="1">
    <source>
        <dbReference type="ARBA" id="ARBA00004173"/>
    </source>
</evidence>
<evidence type="ECO:0000256" key="9">
    <source>
        <dbReference type="PIRSR" id="PIRSR016262-3"/>
    </source>
</evidence>
<organism evidence="11 12">
    <name type="scientific">Piptocephalis cylindrospora</name>
    <dbReference type="NCBI Taxonomy" id="1907219"/>
    <lineage>
        <taxon>Eukaryota</taxon>
        <taxon>Fungi</taxon>
        <taxon>Fungi incertae sedis</taxon>
        <taxon>Zoopagomycota</taxon>
        <taxon>Zoopagomycotina</taxon>
        <taxon>Zoopagomycetes</taxon>
        <taxon>Zoopagales</taxon>
        <taxon>Piptocephalidaceae</taxon>
        <taxon>Piptocephalis</taxon>
    </lineage>
</organism>
<dbReference type="EC" id="2.3.1.181" evidence="6"/>
<dbReference type="EMBL" id="KZ987759">
    <property type="protein sequence ID" value="RKP15088.1"/>
    <property type="molecule type" value="Genomic_DNA"/>
</dbReference>
<dbReference type="Proteomes" id="UP000267251">
    <property type="component" value="Unassembled WGS sequence"/>
</dbReference>
<gene>
    <name evidence="11" type="ORF">BJ684DRAFT_7578</name>
</gene>